<accession>A0A0E9WHP4</accession>
<dbReference type="AlphaFoldDB" id="A0A0E9WHP4"/>
<dbReference type="EMBL" id="GBXM01019569">
    <property type="protein sequence ID" value="JAH89008.1"/>
    <property type="molecule type" value="Transcribed_RNA"/>
</dbReference>
<evidence type="ECO:0000313" key="1">
    <source>
        <dbReference type="EMBL" id="JAH89008.1"/>
    </source>
</evidence>
<reference evidence="1" key="1">
    <citation type="submission" date="2014-11" db="EMBL/GenBank/DDBJ databases">
        <authorList>
            <person name="Amaro Gonzalez C."/>
        </authorList>
    </citation>
    <scope>NUCLEOTIDE SEQUENCE</scope>
</reference>
<proteinExistence type="predicted"/>
<organism evidence="1">
    <name type="scientific">Anguilla anguilla</name>
    <name type="common">European freshwater eel</name>
    <name type="synonym">Muraena anguilla</name>
    <dbReference type="NCBI Taxonomy" id="7936"/>
    <lineage>
        <taxon>Eukaryota</taxon>
        <taxon>Metazoa</taxon>
        <taxon>Chordata</taxon>
        <taxon>Craniata</taxon>
        <taxon>Vertebrata</taxon>
        <taxon>Euteleostomi</taxon>
        <taxon>Actinopterygii</taxon>
        <taxon>Neopterygii</taxon>
        <taxon>Teleostei</taxon>
        <taxon>Anguilliformes</taxon>
        <taxon>Anguillidae</taxon>
        <taxon>Anguilla</taxon>
    </lineage>
</organism>
<reference evidence="1" key="2">
    <citation type="journal article" date="2015" name="Fish Shellfish Immunol.">
        <title>Early steps in the European eel (Anguilla anguilla)-Vibrio vulnificus interaction in the gills: Role of the RtxA13 toxin.</title>
        <authorList>
            <person name="Callol A."/>
            <person name="Pajuelo D."/>
            <person name="Ebbesson L."/>
            <person name="Teles M."/>
            <person name="MacKenzie S."/>
            <person name="Amaro C."/>
        </authorList>
    </citation>
    <scope>NUCLEOTIDE SEQUENCE</scope>
</reference>
<protein>
    <submittedName>
        <fullName evidence="1">Uncharacterized protein</fullName>
    </submittedName>
</protein>
<name>A0A0E9WHP4_ANGAN</name>
<sequence length="120" mass="13401">MGLPWVPSQMTQNVLAMLLERFVNVITLTIHGSHIVRTFVVAGMQCGRKDLQPLLCLPVHQPVHFVSLKHMEISFLSFCPELVVISVAFIINSLDTDGNGCFPPSNVAGRHALEDKLYRF</sequence>